<keyword evidence="1" id="KW-1133">Transmembrane helix</keyword>
<keyword evidence="3" id="KW-1185">Reference proteome</keyword>
<gene>
    <name evidence="2" type="ORF">C7C46_15420</name>
</gene>
<dbReference type="AlphaFoldDB" id="A0A2V4P338"/>
<keyword evidence="1" id="KW-0472">Membrane</keyword>
<dbReference type="EMBL" id="PYBW01000048">
    <property type="protein sequence ID" value="PYC78688.1"/>
    <property type="molecule type" value="Genomic_DNA"/>
</dbReference>
<evidence type="ECO:0000313" key="3">
    <source>
        <dbReference type="Proteomes" id="UP000248039"/>
    </source>
</evidence>
<sequence length="96" mass="10560">MNGRYAGPGAARTVILVTDIVAGLLCLWIALYLLNANPSNDLASWVHSAADWLSGWAHDLFTPSQGWLRTLLNYGLPALVYLFLGHLAAGWVRRVR</sequence>
<evidence type="ECO:0000313" key="2">
    <source>
        <dbReference type="EMBL" id="PYC78688.1"/>
    </source>
</evidence>
<protein>
    <submittedName>
        <fullName evidence="2">Uncharacterized protein</fullName>
    </submittedName>
</protein>
<evidence type="ECO:0000256" key="1">
    <source>
        <dbReference type="SAM" id="Phobius"/>
    </source>
</evidence>
<name>A0A2V4P338_9ACTN</name>
<comment type="caution">
    <text evidence="2">The sequence shown here is derived from an EMBL/GenBank/DDBJ whole genome shotgun (WGS) entry which is preliminary data.</text>
</comment>
<feature type="transmembrane region" description="Helical" evidence="1">
    <location>
        <begin position="12"/>
        <end position="34"/>
    </location>
</feature>
<reference evidence="2 3" key="1">
    <citation type="submission" date="2018-03" db="EMBL/GenBank/DDBJ databases">
        <title>Bioinformatic expansion and discovery of thiopeptide antibiotics.</title>
        <authorList>
            <person name="Schwalen C.J."/>
            <person name="Hudson G.A."/>
            <person name="Mitchell D.A."/>
        </authorList>
    </citation>
    <scope>NUCLEOTIDE SEQUENCE [LARGE SCALE GENOMIC DNA]</scope>
    <source>
        <strain evidence="2 3">ATCC 21389</strain>
    </source>
</reference>
<dbReference type="RefSeq" id="WP_110669970.1">
    <property type="nucleotide sequence ID" value="NZ_PYBW01000048.1"/>
</dbReference>
<dbReference type="Proteomes" id="UP000248039">
    <property type="component" value="Unassembled WGS sequence"/>
</dbReference>
<feature type="transmembrane region" description="Helical" evidence="1">
    <location>
        <begin position="71"/>
        <end position="92"/>
    </location>
</feature>
<dbReference type="OrthoDB" id="3481760at2"/>
<keyword evidence="1" id="KW-0812">Transmembrane</keyword>
<accession>A0A2V4P338</accession>
<organism evidence="2 3">
    <name type="scientific">Streptomyces tateyamensis</name>
    <dbReference type="NCBI Taxonomy" id="565073"/>
    <lineage>
        <taxon>Bacteria</taxon>
        <taxon>Bacillati</taxon>
        <taxon>Actinomycetota</taxon>
        <taxon>Actinomycetes</taxon>
        <taxon>Kitasatosporales</taxon>
        <taxon>Streptomycetaceae</taxon>
        <taxon>Streptomyces</taxon>
    </lineage>
</organism>
<proteinExistence type="predicted"/>